<reference evidence="2 3" key="1">
    <citation type="submission" date="2016-11" db="EMBL/GenBank/DDBJ databases">
        <title>The macronuclear genome of Stentor coeruleus: a giant cell with tiny introns.</title>
        <authorList>
            <person name="Slabodnick M."/>
            <person name="Ruby J.G."/>
            <person name="Reiff S.B."/>
            <person name="Swart E.C."/>
            <person name="Gosai S."/>
            <person name="Prabakaran S."/>
            <person name="Witkowska E."/>
            <person name="Larue G.E."/>
            <person name="Fisher S."/>
            <person name="Freeman R.M."/>
            <person name="Gunawardena J."/>
            <person name="Chu W."/>
            <person name="Stover N.A."/>
            <person name="Gregory B.D."/>
            <person name="Nowacki M."/>
            <person name="Derisi J."/>
            <person name="Roy S.W."/>
            <person name="Marshall W.F."/>
            <person name="Sood P."/>
        </authorList>
    </citation>
    <scope>NUCLEOTIDE SEQUENCE [LARGE SCALE GENOMIC DNA]</scope>
    <source>
        <strain evidence="2">WM001</strain>
    </source>
</reference>
<proteinExistence type="predicted"/>
<dbReference type="EMBL" id="MPUH01000773">
    <property type="protein sequence ID" value="OMJ74122.1"/>
    <property type="molecule type" value="Genomic_DNA"/>
</dbReference>
<dbReference type="Proteomes" id="UP000187209">
    <property type="component" value="Unassembled WGS sequence"/>
</dbReference>
<gene>
    <name evidence="2" type="ORF">SteCoe_27042</name>
</gene>
<organism evidence="2 3">
    <name type="scientific">Stentor coeruleus</name>
    <dbReference type="NCBI Taxonomy" id="5963"/>
    <lineage>
        <taxon>Eukaryota</taxon>
        <taxon>Sar</taxon>
        <taxon>Alveolata</taxon>
        <taxon>Ciliophora</taxon>
        <taxon>Postciliodesmatophora</taxon>
        <taxon>Heterotrichea</taxon>
        <taxon>Heterotrichida</taxon>
        <taxon>Stentoridae</taxon>
        <taxon>Stentor</taxon>
    </lineage>
</organism>
<keyword evidence="1" id="KW-0732">Signal</keyword>
<feature type="signal peptide" evidence="1">
    <location>
        <begin position="1"/>
        <end position="17"/>
    </location>
</feature>
<feature type="chain" id="PRO_5012006099" description="EGF-like domain-containing protein" evidence="1">
    <location>
        <begin position="18"/>
        <end position="1235"/>
    </location>
</feature>
<keyword evidence="3" id="KW-1185">Reference proteome</keyword>
<evidence type="ECO:0000256" key="1">
    <source>
        <dbReference type="SAM" id="SignalP"/>
    </source>
</evidence>
<name>A0A1R2BBI5_9CILI</name>
<evidence type="ECO:0000313" key="2">
    <source>
        <dbReference type="EMBL" id="OMJ74122.1"/>
    </source>
</evidence>
<dbReference type="AlphaFoldDB" id="A0A1R2BBI5"/>
<comment type="caution">
    <text evidence="2">The sequence shown here is derived from an EMBL/GenBank/DDBJ whole genome shotgun (WGS) entry which is preliminary data.</text>
</comment>
<evidence type="ECO:0008006" key="4">
    <source>
        <dbReference type="Google" id="ProtNLM"/>
    </source>
</evidence>
<accession>A0A1R2BBI5</accession>
<protein>
    <recommendedName>
        <fullName evidence="4">EGF-like domain-containing protein</fullName>
    </recommendedName>
</protein>
<sequence length="1235" mass="138435">MIFAFLSFAVLISLVSGDFFSFENIYYSFPGCEGTVVLRSDSGEVIDSNLEVFIFLYPPQVIEEFTGSITIVNGVGDFSFAMYCMGSYVLQAQSGIITGESDWIYVDDDECYSIDYIINADEFYVNTDFTITGEFNHCEECYLTLFEISGDKIEGDTYLEFLNGDFESTLKIAGPGDKRIMIILLDSYSMIVLETYVPGFISYSYPESKPTKSNEVFSIKIEVFAENYPEEVSTDGFFEIEVEVYNQFDLRRLDDSSSFISGTLKGTTVNGQLILNNLKFLVPDEYYLYVWNSELDYPDYETITIAEGDGVSIIIVSASTDTLKLGQILSVTVSLFQDDGLFTEEAEITLEGTGLSFIGDNKAVTNTGSAVFYVSFASLGKTVFTATSSKDFNNVEVESFTVYSVDPLCETLDDNGNCLECIYLADFTNGLCECYGNSFYDEPYCFCDDGYVDNLIGNCELCSNQFSDKDLKSYYNVDYNEIIVMFSENVVNSTDNCENFVVMPDFYQSLLIQCIWVNSESFALIFSEQLPAQYFELKIDSNLKPMRELCNIKDENVYVTVDIIYDLPIPEIEIVYPSYISIPCLDSNAVIMLTIISDDYEYNWEAISSNPSLVNSVAEQSTSVLVLDKTLLNEEELVIYVTVRSILYETEASETIQIKVTNEMLLTIGFNHGSQISMKSSSPLFIKAQILSSCNIDGPYLYDWSYSSDSLIDLYSLEQNSPKPDGIYFPAYTFAANSIYTITVNVTSNSTNSYGVAQIKIDVSLDELKFSINKWSGTIGTANDLEIIAYAEDTDYTDSSITYVWYCSEGSEECIGNNGNALYSSTSGDKLTISNDQLRDGAIYLFQVTASTAQKSSALQVEFTIDEGVRGYANIPSIKDKIKNRRNTNLISEVIPFGDCKFNWIFEPNLNSDSSIYLDYPFLSIPQNALEEGKTYKITLQVSSDTSSTSAVYTYISRSSIPTCDSFTVEYKGNKYYLEGVGCSSPQKYLTYQFGYANADDKVYWVTSATPISSVLVYLGDDLKAQLMNVCDEYECMLYSNSANRLQRRQLNTIDDFSASIENNDDIPNAVIYYIQKSDSQTTYDTIVYTMGDYFYSEIIDDSNIDLFISCLSSVFNISDYVNTEITTYLKNLTVSTLERFPDSLSNTQAENIVVSFAPFISKLNYTDLHELSSTIRNLWFKNKLPGESILNVEGIFALYGNRVLSSDLQGSSFSIAETTVSIPLDLQVDSSAII</sequence>
<evidence type="ECO:0000313" key="3">
    <source>
        <dbReference type="Proteomes" id="UP000187209"/>
    </source>
</evidence>